<name>X1GIP7_9ZZZZ</name>
<proteinExistence type="predicted"/>
<comment type="caution">
    <text evidence="1">The sequence shown here is derived from an EMBL/GenBank/DDBJ whole genome shotgun (WGS) entry which is preliminary data.</text>
</comment>
<dbReference type="AlphaFoldDB" id="X1GIP7"/>
<accession>X1GIP7</accession>
<reference evidence="1" key="1">
    <citation type="journal article" date="2014" name="Front. Microbiol.">
        <title>High frequency of phylogenetically diverse reductive dehalogenase-homologous genes in deep subseafloor sedimentary metagenomes.</title>
        <authorList>
            <person name="Kawai M."/>
            <person name="Futagami T."/>
            <person name="Toyoda A."/>
            <person name="Takaki Y."/>
            <person name="Nishi S."/>
            <person name="Hori S."/>
            <person name="Arai W."/>
            <person name="Tsubouchi T."/>
            <person name="Morono Y."/>
            <person name="Uchiyama I."/>
            <person name="Ito T."/>
            <person name="Fujiyama A."/>
            <person name="Inagaki F."/>
            <person name="Takami H."/>
        </authorList>
    </citation>
    <scope>NUCLEOTIDE SEQUENCE</scope>
    <source>
        <strain evidence="1">Expedition CK06-06</strain>
    </source>
</reference>
<evidence type="ECO:0000313" key="1">
    <source>
        <dbReference type="EMBL" id="GAH57042.1"/>
    </source>
</evidence>
<gene>
    <name evidence="1" type="ORF">S03H2_36581</name>
</gene>
<dbReference type="EMBL" id="BARU01022457">
    <property type="protein sequence ID" value="GAH57042.1"/>
    <property type="molecule type" value="Genomic_DNA"/>
</dbReference>
<sequence>MNYRDEQTHDWLLIWLVEELNSIGQLDVVSNAFGTGNLGQLERAQRRQLFDVELTFSNLSLVIETKVDSDESGRWDQTWQTNRIVDNAKSLRRLFCSISMNDSHCWYSS</sequence>
<organism evidence="1">
    <name type="scientific">marine sediment metagenome</name>
    <dbReference type="NCBI Taxonomy" id="412755"/>
    <lineage>
        <taxon>unclassified sequences</taxon>
        <taxon>metagenomes</taxon>
        <taxon>ecological metagenomes</taxon>
    </lineage>
</organism>
<protein>
    <submittedName>
        <fullName evidence="1">Uncharacterized protein</fullName>
    </submittedName>
</protein>